<name>A0A4Z0GY22_9BACI</name>
<comment type="caution">
    <text evidence="1">The sequence shown here is derived from an EMBL/GenBank/DDBJ whole genome shotgun (WGS) entry which is preliminary data.</text>
</comment>
<dbReference type="EMBL" id="SRJC01000003">
    <property type="protein sequence ID" value="TGB02246.1"/>
    <property type="molecule type" value="Genomic_DNA"/>
</dbReference>
<keyword evidence="2" id="KW-1185">Reference proteome</keyword>
<evidence type="ECO:0000313" key="2">
    <source>
        <dbReference type="Proteomes" id="UP000297982"/>
    </source>
</evidence>
<dbReference type="Proteomes" id="UP000297982">
    <property type="component" value="Unassembled WGS sequence"/>
</dbReference>
<gene>
    <name evidence="1" type="ORF">E4663_12950</name>
</gene>
<dbReference type="STRING" id="192814.GCA_900166575_03477"/>
<reference evidence="1 2" key="1">
    <citation type="journal article" date="2003" name="Int. J. Syst. Evol. Microbiol.">
        <title>Halobacillus salinus sp. nov., isolated from a salt lake on the coast of the East Sea in Korea.</title>
        <authorList>
            <person name="Yoon J.H."/>
            <person name="Kang K.H."/>
            <person name="Park Y.H."/>
        </authorList>
    </citation>
    <scope>NUCLEOTIDE SEQUENCE [LARGE SCALE GENOMIC DNA]</scope>
    <source>
        <strain evidence="1 2">HSL-3</strain>
    </source>
</reference>
<evidence type="ECO:0000313" key="1">
    <source>
        <dbReference type="EMBL" id="TGB02246.1"/>
    </source>
</evidence>
<dbReference type="RefSeq" id="WP_135327926.1">
    <property type="nucleotide sequence ID" value="NZ_SRJC01000003.1"/>
</dbReference>
<dbReference type="InterPro" id="IPR029058">
    <property type="entry name" value="AB_hydrolase_fold"/>
</dbReference>
<sequence length="198" mass="22426">MIVEEKRSQTFTYTHIQNGGSDVCIMLSGASYNYDHPLFYYATMTMLKNKIDVIHLHYSYPESILEQSKRKVAEVMYKDIIEVVDLEKSYRDYIFLGKSLGTVPLVLSSLPASTLILLTPLLKDDDIREAITNIETPALAVIGDSDHHFIQQTWDSIPFSKILVPGGNHSLDVGFDEEASLFAIRSTMQEIQNFLTTK</sequence>
<dbReference type="AlphaFoldDB" id="A0A4Z0GY22"/>
<dbReference type="SUPFAM" id="SSF53474">
    <property type="entry name" value="alpha/beta-Hydrolases"/>
    <property type="match status" value="1"/>
</dbReference>
<dbReference type="GO" id="GO:0016787">
    <property type="term" value="F:hydrolase activity"/>
    <property type="evidence" value="ECO:0007669"/>
    <property type="project" value="UniProtKB-KW"/>
</dbReference>
<keyword evidence="1" id="KW-0378">Hydrolase</keyword>
<organism evidence="1 2">
    <name type="scientific">Halobacillus salinus</name>
    <dbReference type="NCBI Taxonomy" id="192814"/>
    <lineage>
        <taxon>Bacteria</taxon>
        <taxon>Bacillati</taxon>
        <taxon>Bacillota</taxon>
        <taxon>Bacilli</taxon>
        <taxon>Bacillales</taxon>
        <taxon>Bacillaceae</taxon>
        <taxon>Halobacillus</taxon>
    </lineage>
</organism>
<proteinExistence type="predicted"/>
<accession>A0A4Z0GY22</accession>
<protein>
    <submittedName>
        <fullName evidence="1">Alpha/beta hydrolase</fullName>
    </submittedName>
</protein>